<dbReference type="InterPro" id="IPR047618">
    <property type="entry name" value="QOR-like"/>
</dbReference>
<evidence type="ECO:0000256" key="1">
    <source>
        <dbReference type="ARBA" id="ARBA00022857"/>
    </source>
</evidence>
<keyword evidence="1" id="KW-0521">NADP</keyword>
<dbReference type="CDD" id="cd07821">
    <property type="entry name" value="PYR_PYL_RCAR_like"/>
    <property type="match status" value="1"/>
</dbReference>
<dbReference type="InterPro" id="IPR019587">
    <property type="entry name" value="Polyketide_cyclase/dehydratase"/>
</dbReference>
<dbReference type="InterPro" id="IPR013154">
    <property type="entry name" value="ADH-like_N"/>
</dbReference>
<reference evidence="4" key="2">
    <citation type="submission" date="2020-09" db="EMBL/GenBank/DDBJ databases">
        <authorList>
            <person name="Sun Q."/>
            <person name="Kim S."/>
        </authorList>
    </citation>
    <scope>NUCLEOTIDE SEQUENCE</scope>
    <source>
        <strain evidence="4">KCTC 42650</strain>
    </source>
</reference>
<dbReference type="Proteomes" id="UP000626220">
    <property type="component" value="Unassembled WGS sequence"/>
</dbReference>
<dbReference type="Pfam" id="PF10604">
    <property type="entry name" value="Polyketide_cyc2"/>
    <property type="match status" value="1"/>
</dbReference>
<dbReference type="Gene3D" id="3.30.530.20">
    <property type="match status" value="1"/>
</dbReference>
<proteinExistence type="predicted"/>
<dbReference type="GO" id="GO:0003960">
    <property type="term" value="F:quinone reductase (NADPH) activity"/>
    <property type="evidence" value="ECO:0007669"/>
    <property type="project" value="InterPro"/>
</dbReference>
<keyword evidence="5" id="KW-1185">Reference proteome</keyword>
<dbReference type="SUPFAM" id="SSF51735">
    <property type="entry name" value="NAD(P)-binding Rossmann-fold domains"/>
    <property type="match status" value="1"/>
</dbReference>
<name>A0A8J3GZ53_9RHOB</name>
<organism evidence="4 5">
    <name type="scientific">Seohaeicola zhoushanensis</name>
    <dbReference type="NCBI Taxonomy" id="1569283"/>
    <lineage>
        <taxon>Bacteria</taxon>
        <taxon>Pseudomonadati</taxon>
        <taxon>Pseudomonadota</taxon>
        <taxon>Alphaproteobacteria</taxon>
        <taxon>Rhodobacterales</taxon>
        <taxon>Roseobacteraceae</taxon>
        <taxon>Seohaeicola</taxon>
    </lineage>
</organism>
<gene>
    <name evidence="4" type="ORF">GCM10017056_28820</name>
</gene>
<dbReference type="SUPFAM" id="SSF55961">
    <property type="entry name" value="Bet v1-like"/>
    <property type="match status" value="1"/>
</dbReference>
<dbReference type="RefSeq" id="WP_189680796.1">
    <property type="nucleotide sequence ID" value="NZ_BNCJ01000008.1"/>
</dbReference>
<keyword evidence="2" id="KW-0560">Oxidoreductase</keyword>
<dbReference type="Gene3D" id="3.40.50.720">
    <property type="entry name" value="NAD(P)-binding Rossmann-like Domain"/>
    <property type="match status" value="1"/>
</dbReference>
<dbReference type="InterPro" id="IPR013149">
    <property type="entry name" value="ADH-like_C"/>
</dbReference>
<dbReference type="AlphaFoldDB" id="A0A8J3GZ53"/>
<dbReference type="Pfam" id="PF00107">
    <property type="entry name" value="ADH_zinc_N"/>
    <property type="match status" value="1"/>
</dbReference>
<dbReference type="SUPFAM" id="SSF50129">
    <property type="entry name" value="GroES-like"/>
    <property type="match status" value="1"/>
</dbReference>
<feature type="domain" description="Enoyl reductase (ER)" evidence="3">
    <location>
        <begin position="193"/>
        <end position="504"/>
    </location>
</feature>
<dbReference type="PANTHER" id="PTHR48106:SF13">
    <property type="entry name" value="QUINONE OXIDOREDUCTASE-RELATED"/>
    <property type="match status" value="1"/>
</dbReference>
<dbReference type="GO" id="GO:0035925">
    <property type="term" value="F:mRNA 3'-UTR AU-rich region binding"/>
    <property type="evidence" value="ECO:0007669"/>
    <property type="project" value="TreeGrafter"/>
</dbReference>
<evidence type="ECO:0000313" key="5">
    <source>
        <dbReference type="Proteomes" id="UP000626220"/>
    </source>
</evidence>
<dbReference type="Pfam" id="PF08240">
    <property type="entry name" value="ADH_N"/>
    <property type="match status" value="1"/>
</dbReference>
<dbReference type="InterPro" id="IPR036291">
    <property type="entry name" value="NAD(P)-bd_dom_sf"/>
</dbReference>
<dbReference type="SMART" id="SM00829">
    <property type="entry name" value="PKS_ER"/>
    <property type="match status" value="1"/>
</dbReference>
<dbReference type="GO" id="GO:0005829">
    <property type="term" value="C:cytosol"/>
    <property type="evidence" value="ECO:0007669"/>
    <property type="project" value="TreeGrafter"/>
</dbReference>
<protein>
    <recommendedName>
        <fullName evidence="3">Enoyl reductase (ER) domain-containing protein</fullName>
    </recommendedName>
</protein>
<dbReference type="GO" id="GO:0070402">
    <property type="term" value="F:NADPH binding"/>
    <property type="evidence" value="ECO:0007669"/>
    <property type="project" value="TreeGrafter"/>
</dbReference>
<accession>A0A8J3GZ53</accession>
<evidence type="ECO:0000313" key="4">
    <source>
        <dbReference type="EMBL" id="GHF55556.1"/>
    </source>
</evidence>
<comment type="caution">
    <text evidence="4">The sequence shown here is derived from an EMBL/GenBank/DDBJ whole genome shotgun (WGS) entry which is preliminary data.</text>
</comment>
<evidence type="ECO:0000256" key="2">
    <source>
        <dbReference type="ARBA" id="ARBA00023002"/>
    </source>
</evidence>
<dbReference type="CDD" id="cd05286">
    <property type="entry name" value="QOR2"/>
    <property type="match status" value="1"/>
</dbReference>
<reference evidence="4" key="1">
    <citation type="journal article" date="2014" name="Int. J. Syst. Evol. Microbiol.">
        <title>Complete genome sequence of Corynebacterium casei LMG S-19264T (=DSM 44701T), isolated from a smear-ripened cheese.</title>
        <authorList>
            <consortium name="US DOE Joint Genome Institute (JGI-PGF)"/>
            <person name="Walter F."/>
            <person name="Albersmeier A."/>
            <person name="Kalinowski J."/>
            <person name="Ruckert C."/>
        </authorList>
    </citation>
    <scope>NUCLEOTIDE SEQUENCE</scope>
    <source>
        <strain evidence="4">KCTC 42650</strain>
    </source>
</reference>
<evidence type="ECO:0000259" key="3">
    <source>
        <dbReference type="SMART" id="SM00829"/>
    </source>
</evidence>
<sequence>MARVRESAILDLPVDAVWHVLRDFNSHAEWHPAIAASTIENGLPADTVGAVRAFSLSDGGVLREQLLSLDDETRELTYCLLDSPLPLYGYVATIRLLPVTDSDRTFWQWESEFSPPPERAAELSALVAEGIYRTGMRALERHLRTRAGAGVALRVARAHVAPDPEPPAAAAHAPQAASAGHLPGRAVVMARHGGPEVLTLQDVSVPPPGAGEVRIRQSHIGVNFIDVYCRTGYFDLVKPPGVPGMEAAGVVESLGPGVTHLSVGDRVAYACPPTGAYASLRTMSADLVVRLPEWLPAPQAAAALLKGVTAGFLLHDVHPVRRGEWVVVHAAAGGVGTLLTQWATALGAQVIATVSDDEKARVARASGAQAVVIGRGMEFVETVQRLTGGRGADVVYDAIGRDSFDISVEALALRGHLVSFGQASGDIGSRPIGPMASKSLTLSRPNYGHYIEGRGMMTTQADRLFDAIERGFVRLSEPNVVRLEEVSRVHRDLEAGQTIGATVLAT</sequence>
<dbReference type="InterPro" id="IPR023393">
    <property type="entry name" value="START-like_dom_sf"/>
</dbReference>
<dbReference type="PANTHER" id="PTHR48106">
    <property type="entry name" value="QUINONE OXIDOREDUCTASE PIG3-RELATED"/>
    <property type="match status" value="1"/>
</dbReference>
<dbReference type="InterPro" id="IPR011032">
    <property type="entry name" value="GroES-like_sf"/>
</dbReference>
<dbReference type="EMBL" id="BNCJ01000008">
    <property type="protein sequence ID" value="GHF55556.1"/>
    <property type="molecule type" value="Genomic_DNA"/>
</dbReference>
<dbReference type="Gene3D" id="3.90.180.10">
    <property type="entry name" value="Medium-chain alcohol dehydrogenases, catalytic domain"/>
    <property type="match status" value="1"/>
</dbReference>
<dbReference type="InterPro" id="IPR020843">
    <property type="entry name" value="ER"/>
</dbReference>